<dbReference type="HOGENOM" id="CLU_2739727_0_0_1"/>
<gene>
    <name evidence="2" type="ORF">BofuT4_P086350.1</name>
</gene>
<evidence type="ECO:0000313" key="2">
    <source>
        <dbReference type="EMBL" id="CCD50856.1"/>
    </source>
</evidence>
<proteinExistence type="predicted"/>
<dbReference type="EMBL" id="FQ790330">
    <property type="protein sequence ID" value="CCD50856.1"/>
    <property type="molecule type" value="Genomic_DNA"/>
</dbReference>
<protein>
    <submittedName>
        <fullName evidence="2">Uncharacterized protein</fullName>
    </submittedName>
</protein>
<organism evidence="2 3">
    <name type="scientific">Botryotinia fuckeliana (strain T4)</name>
    <name type="common">Noble rot fungus</name>
    <name type="synonym">Botrytis cinerea</name>
    <dbReference type="NCBI Taxonomy" id="999810"/>
    <lineage>
        <taxon>Eukaryota</taxon>
        <taxon>Fungi</taxon>
        <taxon>Dikarya</taxon>
        <taxon>Ascomycota</taxon>
        <taxon>Pezizomycotina</taxon>
        <taxon>Leotiomycetes</taxon>
        <taxon>Helotiales</taxon>
        <taxon>Sclerotiniaceae</taxon>
        <taxon>Botrytis</taxon>
    </lineage>
</organism>
<dbReference type="InParanoid" id="G2YGF8"/>
<accession>G2YGF8</accession>
<dbReference type="Proteomes" id="UP000008177">
    <property type="component" value="Unplaced contigs"/>
</dbReference>
<name>G2YGF8_BOTF4</name>
<feature type="compositionally biased region" description="Gly residues" evidence="1">
    <location>
        <begin position="61"/>
        <end position="71"/>
    </location>
</feature>
<dbReference type="AlphaFoldDB" id="G2YGF8"/>
<evidence type="ECO:0000256" key="1">
    <source>
        <dbReference type="SAM" id="MobiDB-lite"/>
    </source>
</evidence>
<reference evidence="3" key="1">
    <citation type="journal article" date="2011" name="PLoS Genet.">
        <title>Genomic analysis of the necrotrophic fungal pathogens Sclerotinia sclerotiorum and Botrytis cinerea.</title>
        <authorList>
            <person name="Amselem J."/>
            <person name="Cuomo C.A."/>
            <person name="van Kan J.A."/>
            <person name="Viaud M."/>
            <person name="Benito E.P."/>
            <person name="Couloux A."/>
            <person name="Coutinho P.M."/>
            <person name="de Vries R.P."/>
            <person name="Dyer P.S."/>
            <person name="Fillinger S."/>
            <person name="Fournier E."/>
            <person name="Gout L."/>
            <person name="Hahn M."/>
            <person name="Kohn L."/>
            <person name="Lapalu N."/>
            <person name="Plummer K.M."/>
            <person name="Pradier J.M."/>
            <person name="Quevillon E."/>
            <person name="Sharon A."/>
            <person name="Simon A."/>
            <person name="ten Have A."/>
            <person name="Tudzynski B."/>
            <person name="Tudzynski P."/>
            <person name="Wincker P."/>
            <person name="Andrew M."/>
            <person name="Anthouard V."/>
            <person name="Beever R.E."/>
            <person name="Beffa R."/>
            <person name="Benoit I."/>
            <person name="Bouzid O."/>
            <person name="Brault B."/>
            <person name="Chen Z."/>
            <person name="Choquer M."/>
            <person name="Collemare J."/>
            <person name="Cotton P."/>
            <person name="Danchin E.G."/>
            <person name="Da Silva C."/>
            <person name="Gautier A."/>
            <person name="Giraud C."/>
            <person name="Giraud T."/>
            <person name="Gonzalez C."/>
            <person name="Grossetete S."/>
            <person name="Guldener U."/>
            <person name="Henrissat B."/>
            <person name="Howlett B.J."/>
            <person name="Kodira C."/>
            <person name="Kretschmer M."/>
            <person name="Lappartient A."/>
            <person name="Leroch M."/>
            <person name="Levis C."/>
            <person name="Mauceli E."/>
            <person name="Neuveglise C."/>
            <person name="Oeser B."/>
            <person name="Pearson M."/>
            <person name="Poulain J."/>
            <person name="Poussereau N."/>
            <person name="Quesneville H."/>
            <person name="Rascle C."/>
            <person name="Schumacher J."/>
            <person name="Segurens B."/>
            <person name="Sexton A."/>
            <person name="Silva E."/>
            <person name="Sirven C."/>
            <person name="Soanes D.M."/>
            <person name="Talbot N.J."/>
            <person name="Templeton M."/>
            <person name="Yandava C."/>
            <person name="Yarden O."/>
            <person name="Zeng Q."/>
            <person name="Rollins J.A."/>
            <person name="Lebrun M.H."/>
            <person name="Dickman M."/>
        </authorList>
    </citation>
    <scope>NUCLEOTIDE SEQUENCE [LARGE SCALE GENOMIC DNA]</scope>
    <source>
        <strain evidence="3">T4</strain>
    </source>
</reference>
<sequence>MVRLLKNMKKEKVSFRLSEEASRTFTLILQIDNGNEMILLNENANANANTNEEPYSSSRNQGGGGLVSSFS</sequence>
<evidence type="ECO:0000313" key="3">
    <source>
        <dbReference type="Proteomes" id="UP000008177"/>
    </source>
</evidence>
<feature type="region of interest" description="Disordered" evidence="1">
    <location>
        <begin position="48"/>
        <end position="71"/>
    </location>
</feature>